<gene>
    <name evidence="1" type="ORF">DW889_07985</name>
</gene>
<proteinExistence type="predicted"/>
<dbReference type="EMBL" id="QSGN01000016">
    <property type="protein sequence ID" value="RHB29351.1"/>
    <property type="molecule type" value="Genomic_DNA"/>
</dbReference>
<sequence length="138" mass="15571">MKAIVTITTFRGISFEAIHFYGTLQIIAGDDIELYRSITQTEIDKDPERWYGYDEGDLTKSFNSWKDIVIAAGDKAKEKGISLEEIFVEGIPNTGSLPYHEALKPIDTRPRCKKCGKVFESGEGCYNTPRGLFCVKCY</sequence>
<dbReference type="RefSeq" id="WP_117906985.1">
    <property type="nucleotide sequence ID" value="NZ_QSGN01000016.1"/>
</dbReference>
<organism evidence="1 2">
    <name type="scientific">Bacteroides stercoris</name>
    <dbReference type="NCBI Taxonomy" id="46506"/>
    <lineage>
        <taxon>Bacteria</taxon>
        <taxon>Pseudomonadati</taxon>
        <taxon>Bacteroidota</taxon>
        <taxon>Bacteroidia</taxon>
        <taxon>Bacteroidales</taxon>
        <taxon>Bacteroidaceae</taxon>
        <taxon>Bacteroides</taxon>
    </lineage>
</organism>
<dbReference type="Proteomes" id="UP000283482">
    <property type="component" value="Unassembled WGS sequence"/>
</dbReference>
<reference evidence="1 2" key="1">
    <citation type="submission" date="2018-08" db="EMBL/GenBank/DDBJ databases">
        <title>A genome reference for cultivated species of the human gut microbiota.</title>
        <authorList>
            <person name="Zou Y."/>
            <person name="Xue W."/>
            <person name="Luo G."/>
        </authorList>
    </citation>
    <scope>NUCLEOTIDE SEQUENCE [LARGE SCALE GENOMIC DNA]</scope>
    <source>
        <strain evidence="1 2">AM40-34</strain>
    </source>
</reference>
<name>A0A413V6Z5_BACSE</name>
<protein>
    <submittedName>
        <fullName evidence="1">Uncharacterized protein</fullName>
    </submittedName>
</protein>
<dbReference type="AlphaFoldDB" id="A0A413V6Z5"/>
<comment type="caution">
    <text evidence="1">The sequence shown here is derived from an EMBL/GenBank/DDBJ whole genome shotgun (WGS) entry which is preliminary data.</text>
</comment>
<evidence type="ECO:0000313" key="1">
    <source>
        <dbReference type="EMBL" id="RHB29351.1"/>
    </source>
</evidence>
<accession>A0A413V6Z5</accession>
<evidence type="ECO:0000313" key="2">
    <source>
        <dbReference type="Proteomes" id="UP000283482"/>
    </source>
</evidence>